<evidence type="ECO:0000259" key="9">
    <source>
        <dbReference type="Pfam" id="PF03372"/>
    </source>
</evidence>
<feature type="domain" description="Endonuclease/exonuclease/phosphatase" evidence="9">
    <location>
        <begin position="19"/>
        <end position="260"/>
    </location>
</feature>
<dbReference type="Gene3D" id="3.60.10.10">
    <property type="entry name" value="Endonuclease/exonuclease/phosphatase"/>
    <property type="match status" value="1"/>
</dbReference>
<feature type="site" description="Interaction with DNA substrate" evidence="8">
    <location>
        <position position="260"/>
    </location>
</feature>
<feature type="binding site" evidence="7">
    <location>
        <position position="50"/>
    </location>
    <ligand>
        <name>Mg(2+)</name>
        <dbReference type="ChEBI" id="CHEBI:18420"/>
        <label>1</label>
    </ligand>
</feature>
<gene>
    <name evidence="10" type="ORF">RZN69_02975</name>
</gene>
<dbReference type="GO" id="GO:0046872">
    <property type="term" value="F:metal ion binding"/>
    <property type="evidence" value="ECO:0007669"/>
    <property type="project" value="UniProtKB-KW"/>
</dbReference>
<dbReference type="NCBIfam" id="TIGR00195">
    <property type="entry name" value="exoDNase_III"/>
    <property type="match status" value="1"/>
</dbReference>
<reference evidence="10 11" key="1">
    <citation type="submission" date="2023-10" db="EMBL/GenBank/DDBJ databases">
        <title>Rubellicoccus peritrichatus gen. nov., sp. nov., isolated from an algae of coral reef tank.</title>
        <authorList>
            <person name="Luo J."/>
        </authorList>
    </citation>
    <scope>NUCLEOTIDE SEQUENCE [LARGE SCALE GENOMIC DNA]</scope>
    <source>
        <strain evidence="10 11">CR14</strain>
    </source>
</reference>
<dbReference type="InterPro" id="IPR036691">
    <property type="entry name" value="Endo/exonu/phosph_ase_sf"/>
</dbReference>
<feature type="active site" description="Proton donor/acceptor" evidence="6">
    <location>
        <position position="162"/>
    </location>
</feature>
<organism evidence="10 11">
    <name type="scientific">Rubellicoccus peritrichatus</name>
    <dbReference type="NCBI Taxonomy" id="3080537"/>
    <lineage>
        <taxon>Bacteria</taxon>
        <taxon>Pseudomonadati</taxon>
        <taxon>Verrucomicrobiota</taxon>
        <taxon>Opitutia</taxon>
        <taxon>Puniceicoccales</taxon>
        <taxon>Cerasicoccaceae</taxon>
        <taxon>Rubellicoccus</taxon>
    </lineage>
</organism>
<keyword evidence="11" id="KW-1185">Reference proteome</keyword>
<dbReference type="SUPFAM" id="SSF56219">
    <property type="entry name" value="DNase I-like"/>
    <property type="match status" value="1"/>
</dbReference>
<dbReference type="PROSITE" id="PS51435">
    <property type="entry name" value="AP_NUCLEASE_F1_4"/>
    <property type="match status" value="1"/>
</dbReference>
<evidence type="ECO:0000256" key="7">
    <source>
        <dbReference type="PIRSR" id="PIRSR604808-2"/>
    </source>
</evidence>
<dbReference type="GO" id="GO:0006284">
    <property type="term" value="P:base-excision repair"/>
    <property type="evidence" value="ECO:0007669"/>
    <property type="project" value="TreeGrafter"/>
</dbReference>
<dbReference type="InterPro" id="IPR020847">
    <property type="entry name" value="AP_endonuclease_F1_BS"/>
</dbReference>
<evidence type="ECO:0000313" key="11">
    <source>
        <dbReference type="Proteomes" id="UP001304300"/>
    </source>
</evidence>
<keyword evidence="3 7" id="KW-0479">Metal-binding</keyword>
<keyword evidence="7" id="KW-0464">Manganese</keyword>
<feature type="binding site" evidence="7">
    <location>
        <position position="260"/>
    </location>
    <ligand>
        <name>Mg(2+)</name>
        <dbReference type="ChEBI" id="CHEBI:18420"/>
        <label>1</label>
    </ligand>
</feature>
<feature type="binding site" evidence="7">
    <location>
        <position position="22"/>
    </location>
    <ligand>
        <name>Mg(2+)</name>
        <dbReference type="ChEBI" id="CHEBI:18420"/>
        <label>1</label>
    </ligand>
</feature>
<dbReference type="NCBIfam" id="TIGR00633">
    <property type="entry name" value="xth"/>
    <property type="match status" value="1"/>
</dbReference>
<feature type="binding site" evidence="7">
    <location>
        <position position="259"/>
    </location>
    <ligand>
        <name>Mg(2+)</name>
        <dbReference type="ChEBI" id="CHEBI:18420"/>
        <label>1</label>
    </ligand>
</feature>
<evidence type="ECO:0000256" key="6">
    <source>
        <dbReference type="PIRSR" id="PIRSR604808-1"/>
    </source>
</evidence>
<evidence type="ECO:0000256" key="5">
    <source>
        <dbReference type="ARBA" id="ARBA00022842"/>
    </source>
</evidence>
<evidence type="ECO:0000256" key="3">
    <source>
        <dbReference type="ARBA" id="ARBA00022723"/>
    </source>
</evidence>
<dbReference type="InterPro" id="IPR005135">
    <property type="entry name" value="Endo/exonuclease/phosphatase"/>
</dbReference>
<evidence type="ECO:0000256" key="8">
    <source>
        <dbReference type="PIRSR" id="PIRSR604808-3"/>
    </source>
</evidence>
<dbReference type="KEGG" id="puo:RZN69_02975"/>
<comment type="cofactor">
    <cofactor evidence="7">
        <name>Mg(2+)</name>
        <dbReference type="ChEBI" id="CHEBI:18420"/>
    </cofactor>
    <cofactor evidence="7">
        <name>Mn(2+)</name>
        <dbReference type="ChEBI" id="CHEBI:29035"/>
    </cofactor>
    <text evidence="7">Probably binds two magnesium or manganese ions per subunit.</text>
</comment>
<dbReference type="PROSITE" id="PS00728">
    <property type="entry name" value="AP_NUCLEASE_F1_3"/>
    <property type="match status" value="1"/>
</dbReference>
<dbReference type="EMBL" id="CP136920">
    <property type="protein sequence ID" value="WOO42035.1"/>
    <property type="molecule type" value="Genomic_DNA"/>
</dbReference>
<dbReference type="RefSeq" id="WP_317834519.1">
    <property type="nucleotide sequence ID" value="NZ_CP136920.1"/>
</dbReference>
<feature type="binding site" evidence="7">
    <location>
        <position position="164"/>
    </location>
    <ligand>
        <name>Mg(2+)</name>
        <dbReference type="ChEBI" id="CHEBI:18420"/>
        <label>1</label>
    </ligand>
</feature>
<sequence length="271" mass="31126">MPESDSLTKPKRPRSTELISWNVNGIRAVMKKGFVEFLTAQNADIVCLQETKAHEEQIPKLEIPYPYQYYHAAEKKGYSSTAILSKREAIAVDTSFPDTAKHPQEGRVQAAEFEDYYLVNVYVPNSQDGLRRLDYRTQQFDADFRVLLSNLAKDKPVAVCGDFNVAHKEIDIARPKANRRNAGFTDEERESFTQHLESGLIDTFREIHPDALEQYTWWSFRGGARARNVGWRIDYWLISTELQPKLKDAFILDQVMGSDHCPVGIELKLKL</sequence>
<evidence type="ECO:0000256" key="2">
    <source>
        <dbReference type="ARBA" id="ARBA00007092"/>
    </source>
</evidence>
<dbReference type="InterPro" id="IPR020848">
    <property type="entry name" value="AP_endonuclease_F1_CS"/>
</dbReference>
<accession>A0AAQ3L9Z8</accession>
<feature type="site" description="Transition state stabilizer" evidence="8">
    <location>
        <position position="164"/>
    </location>
</feature>
<dbReference type="GO" id="GO:0003677">
    <property type="term" value="F:DNA binding"/>
    <property type="evidence" value="ECO:0007669"/>
    <property type="project" value="InterPro"/>
</dbReference>
<comment type="similarity">
    <text evidence="2">Belongs to the DNA repair enzymes AP/ExoA family.</text>
</comment>
<name>A0AAQ3L9Z8_9BACT</name>
<dbReference type="GO" id="GO:0008311">
    <property type="term" value="F:double-stranded DNA 3'-5' DNA exonuclease activity"/>
    <property type="evidence" value="ECO:0007669"/>
    <property type="project" value="TreeGrafter"/>
</dbReference>
<dbReference type="Pfam" id="PF03372">
    <property type="entry name" value="Exo_endo_phos"/>
    <property type="match status" value="1"/>
</dbReference>
<feature type="site" description="Important for catalytic activity" evidence="8">
    <location>
        <position position="234"/>
    </location>
</feature>
<dbReference type="InterPro" id="IPR004808">
    <property type="entry name" value="AP_endonuc_1"/>
</dbReference>
<evidence type="ECO:0000256" key="4">
    <source>
        <dbReference type="ARBA" id="ARBA00022801"/>
    </source>
</evidence>
<evidence type="ECO:0000256" key="1">
    <source>
        <dbReference type="ARBA" id="ARBA00001936"/>
    </source>
</evidence>
<dbReference type="PANTHER" id="PTHR22748:SF6">
    <property type="entry name" value="DNA-(APURINIC OR APYRIMIDINIC SITE) ENDONUCLEASE"/>
    <property type="match status" value="1"/>
</dbReference>
<feature type="active site" description="Proton acceptor" evidence="6">
    <location>
        <position position="260"/>
    </location>
</feature>
<dbReference type="GO" id="GO:0008081">
    <property type="term" value="F:phosphoric diester hydrolase activity"/>
    <property type="evidence" value="ECO:0007669"/>
    <property type="project" value="TreeGrafter"/>
</dbReference>
<keyword evidence="4" id="KW-0378">Hydrolase</keyword>
<dbReference type="PROSITE" id="PS00726">
    <property type="entry name" value="AP_NUCLEASE_F1_1"/>
    <property type="match status" value="1"/>
</dbReference>
<proteinExistence type="inferred from homology"/>
<dbReference type="CDD" id="cd09087">
    <property type="entry name" value="Ape1-like_AP-endo"/>
    <property type="match status" value="1"/>
</dbReference>
<feature type="binding site" evidence="7">
    <location>
        <position position="162"/>
    </location>
    <ligand>
        <name>Mg(2+)</name>
        <dbReference type="ChEBI" id="CHEBI:18420"/>
        <label>1</label>
    </ligand>
</feature>
<keyword evidence="5 7" id="KW-0460">Magnesium</keyword>
<dbReference type="PANTHER" id="PTHR22748">
    <property type="entry name" value="AP ENDONUCLEASE"/>
    <property type="match status" value="1"/>
</dbReference>
<evidence type="ECO:0000313" key="10">
    <source>
        <dbReference type="EMBL" id="WOO42035.1"/>
    </source>
</evidence>
<dbReference type="AlphaFoldDB" id="A0AAQ3L9Z8"/>
<comment type="cofactor">
    <cofactor evidence="1">
        <name>Mn(2+)</name>
        <dbReference type="ChEBI" id="CHEBI:29035"/>
    </cofactor>
</comment>
<feature type="active site" evidence="6">
    <location>
        <position position="122"/>
    </location>
</feature>
<dbReference type="Proteomes" id="UP001304300">
    <property type="component" value="Chromosome"/>
</dbReference>
<protein>
    <submittedName>
        <fullName evidence="10">Exodeoxyribonuclease III</fullName>
    </submittedName>
</protein>
<dbReference type="GO" id="GO:0003906">
    <property type="term" value="F:DNA-(apurinic or apyrimidinic site) endonuclease activity"/>
    <property type="evidence" value="ECO:0007669"/>
    <property type="project" value="TreeGrafter"/>
</dbReference>